<feature type="compositionally biased region" description="Low complexity" evidence="1">
    <location>
        <begin position="44"/>
        <end position="54"/>
    </location>
</feature>
<reference evidence="2" key="1">
    <citation type="journal article" date="2013" name="PLoS ONE">
        <title>Metagenomic insights into the carbohydrate-active enzymes carried by the microorganisms adhering to solid digesta in the rumen of cows.</title>
        <authorList>
            <person name="Wang L."/>
            <person name="Hatem A."/>
            <person name="Catalyurek U.V."/>
            <person name="Morrison M."/>
            <person name="Yu Z."/>
        </authorList>
    </citation>
    <scope>NUCLEOTIDE SEQUENCE</scope>
</reference>
<feature type="region of interest" description="Disordered" evidence="1">
    <location>
        <begin position="37"/>
        <end position="60"/>
    </location>
</feature>
<dbReference type="EMBL" id="KC246834">
    <property type="protein sequence ID" value="AHF25393.1"/>
    <property type="molecule type" value="Genomic_DNA"/>
</dbReference>
<evidence type="ECO:0000256" key="1">
    <source>
        <dbReference type="SAM" id="MobiDB-lite"/>
    </source>
</evidence>
<dbReference type="AlphaFoldDB" id="W0FKI1"/>
<protein>
    <submittedName>
        <fullName evidence="2">Uncharacterized protein</fullName>
    </submittedName>
</protein>
<organism evidence="2">
    <name type="scientific">uncultured bacterium Contig137</name>
    <dbReference type="NCBI Taxonomy" id="1393421"/>
    <lineage>
        <taxon>Bacteria</taxon>
        <taxon>environmental samples</taxon>
    </lineage>
</organism>
<name>W0FKI1_9BACT</name>
<accession>W0FKI1</accession>
<sequence length="60" mass="6771">MWCRAFPLSFQDHKHPDKKRFHNLKYIEKVAEVSADALSGEARSGGSTKRTSTTDFTVAD</sequence>
<proteinExistence type="predicted"/>
<evidence type="ECO:0000313" key="2">
    <source>
        <dbReference type="EMBL" id="AHF25393.1"/>
    </source>
</evidence>